<feature type="transmembrane region" description="Helical" evidence="1">
    <location>
        <begin position="54"/>
        <end position="72"/>
    </location>
</feature>
<proteinExistence type="predicted"/>
<dbReference type="InterPro" id="IPR036259">
    <property type="entry name" value="MFS_trans_sf"/>
</dbReference>
<keyword evidence="1" id="KW-0472">Membrane</keyword>
<evidence type="ECO:0000313" key="2">
    <source>
        <dbReference type="EMBL" id="SEH02186.1"/>
    </source>
</evidence>
<gene>
    <name evidence="2" type="ORF">SAMN05444920_124121</name>
</gene>
<dbReference type="SUPFAM" id="SSF103473">
    <property type="entry name" value="MFS general substrate transporter"/>
    <property type="match status" value="1"/>
</dbReference>
<keyword evidence="1" id="KW-1133">Transmembrane helix</keyword>
<accession>A0A1H6EYY5</accession>
<dbReference type="Gene3D" id="1.20.1250.20">
    <property type="entry name" value="MFS general substrate transporter like domains"/>
    <property type="match status" value="1"/>
</dbReference>
<keyword evidence="1" id="KW-0812">Transmembrane</keyword>
<dbReference type="Proteomes" id="UP000236732">
    <property type="component" value="Unassembled WGS sequence"/>
</dbReference>
<organism evidence="2 3">
    <name type="scientific">Nonomuraea solani</name>
    <dbReference type="NCBI Taxonomy" id="1144553"/>
    <lineage>
        <taxon>Bacteria</taxon>
        <taxon>Bacillati</taxon>
        <taxon>Actinomycetota</taxon>
        <taxon>Actinomycetes</taxon>
        <taxon>Streptosporangiales</taxon>
        <taxon>Streptosporangiaceae</taxon>
        <taxon>Nonomuraea</taxon>
    </lineage>
</organism>
<evidence type="ECO:0000313" key="3">
    <source>
        <dbReference type="Proteomes" id="UP000236732"/>
    </source>
</evidence>
<protein>
    <recommendedName>
        <fullName evidence="4">Major Facilitator Superfamily protein</fullName>
    </recommendedName>
</protein>
<reference evidence="2 3" key="1">
    <citation type="submission" date="2016-10" db="EMBL/GenBank/DDBJ databases">
        <authorList>
            <person name="de Groot N.N."/>
        </authorList>
    </citation>
    <scope>NUCLEOTIDE SEQUENCE [LARGE SCALE GENOMIC DNA]</scope>
    <source>
        <strain evidence="2 3">CGMCC 4.7037</strain>
    </source>
</reference>
<keyword evidence="3" id="KW-1185">Reference proteome</keyword>
<dbReference type="AlphaFoldDB" id="A0A1H6EYY5"/>
<evidence type="ECO:0000256" key="1">
    <source>
        <dbReference type="SAM" id="Phobius"/>
    </source>
</evidence>
<name>A0A1H6EYY5_9ACTN</name>
<sequence length="165" mass="16449">MGSACAEGGQSVVVGAGPPPAWLPGIALTVAALLSPVALWATRRLMDRLSHGRALAGGAVLLGLLALAMAWLDSAPLTAAAYLAWTAANGILLGRWQALTADAAPEAERPRWFAVQGSSWGIAQPAVPGVVALAGAVAGGLGAAAFLTAGLAFLLVPLALRDQSP</sequence>
<dbReference type="EMBL" id="FNVT01000024">
    <property type="protein sequence ID" value="SEH02186.1"/>
    <property type="molecule type" value="Genomic_DNA"/>
</dbReference>
<feature type="transmembrane region" description="Helical" evidence="1">
    <location>
        <begin position="130"/>
        <end position="160"/>
    </location>
</feature>
<evidence type="ECO:0008006" key="4">
    <source>
        <dbReference type="Google" id="ProtNLM"/>
    </source>
</evidence>
<feature type="transmembrane region" description="Helical" evidence="1">
    <location>
        <begin position="21"/>
        <end position="42"/>
    </location>
</feature>